<accession>A0A8S2ZQF9</accession>
<dbReference type="Proteomes" id="UP000681720">
    <property type="component" value="Unassembled WGS sequence"/>
</dbReference>
<feature type="compositionally biased region" description="Basic and acidic residues" evidence="1">
    <location>
        <begin position="8"/>
        <end position="18"/>
    </location>
</feature>
<sequence length="81" mass="8879">ERLRNERRKAQEARERYARQAMGMDSSGTVTYGRPTTSASIRRNSAEGGDHYAATDYPTNSYTASSTAHRSSSLNGSLHAP</sequence>
<feature type="region of interest" description="Disordered" evidence="1">
    <location>
        <begin position="1"/>
        <end position="81"/>
    </location>
</feature>
<evidence type="ECO:0000313" key="2">
    <source>
        <dbReference type="EMBL" id="CAF4651012.1"/>
    </source>
</evidence>
<organism evidence="2 4">
    <name type="scientific">Rotaria magnacalcarata</name>
    <dbReference type="NCBI Taxonomy" id="392030"/>
    <lineage>
        <taxon>Eukaryota</taxon>
        <taxon>Metazoa</taxon>
        <taxon>Spiralia</taxon>
        <taxon>Gnathifera</taxon>
        <taxon>Rotifera</taxon>
        <taxon>Eurotatoria</taxon>
        <taxon>Bdelloidea</taxon>
        <taxon>Philodinida</taxon>
        <taxon>Philodinidae</taxon>
        <taxon>Rotaria</taxon>
    </lineage>
</organism>
<dbReference type="EMBL" id="CAJOBJ010115404">
    <property type="protein sequence ID" value="CAF4651012.1"/>
    <property type="molecule type" value="Genomic_DNA"/>
</dbReference>
<feature type="non-terminal residue" evidence="2">
    <location>
        <position position="81"/>
    </location>
</feature>
<dbReference type="AlphaFoldDB" id="A0A8S2ZQF9"/>
<feature type="compositionally biased region" description="Polar residues" evidence="1">
    <location>
        <begin position="57"/>
        <end position="81"/>
    </location>
</feature>
<reference evidence="2" key="1">
    <citation type="submission" date="2021-02" db="EMBL/GenBank/DDBJ databases">
        <authorList>
            <person name="Nowell W R."/>
        </authorList>
    </citation>
    <scope>NUCLEOTIDE SEQUENCE</scope>
</reference>
<evidence type="ECO:0000256" key="1">
    <source>
        <dbReference type="SAM" id="MobiDB-lite"/>
    </source>
</evidence>
<protein>
    <submittedName>
        <fullName evidence="2">Uncharacterized protein</fullName>
    </submittedName>
</protein>
<proteinExistence type="predicted"/>
<dbReference type="Proteomes" id="UP000681967">
    <property type="component" value="Unassembled WGS sequence"/>
</dbReference>
<comment type="caution">
    <text evidence="2">The sequence shown here is derived from an EMBL/GenBank/DDBJ whole genome shotgun (WGS) entry which is preliminary data.</text>
</comment>
<feature type="non-terminal residue" evidence="2">
    <location>
        <position position="1"/>
    </location>
</feature>
<feature type="compositionally biased region" description="Polar residues" evidence="1">
    <location>
        <begin position="26"/>
        <end position="43"/>
    </location>
</feature>
<evidence type="ECO:0000313" key="3">
    <source>
        <dbReference type="EMBL" id="CAF4690394.1"/>
    </source>
</evidence>
<name>A0A8S2ZQF9_9BILA</name>
<dbReference type="EMBL" id="CAJOBH010116859">
    <property type="protein sequence ID" value="CAF4690394.1"/>
    <property type="molecule type" value="Genomic_DNA"/>
</dbReference>
<gene>
    <name evidence="3" type="ORF">BYL167_LOCUS43692</name>
    <name evidence="2" type="ORF">GIL414_LOCUS41056</name>
</gene>
<evidence type="ECO:0000313" key="4">
    <source>
        <dbReference type="Proteomes" id="UP000681720"/>
    </source>
</evidence>